<dbReference type="Proteomes" id="UP000193498">
    <property type="component" value="Unassembled WGS sequence"/>
</dbReference>
<sequence>MMEILSARKASLPNFGSFHRGITNAPKRRSSHSHLGSKAESKQSPFQSVVCSTPDNIGSIYGSSSQNFSVDTGIHAIGSSHSQSGSLQACGNLDDDAILIEFMNHDNLRVSPCLIFSHYIHDISDRRSQLSEDFGKVSFFTLTIPIDTRMHHVVEVYQLNDKRILVVIENYWTKCTELYLDTIRNIIGLVRLRTPFIILKTQCHFTALNQLKGILALYDAIGTEVRS</sequence>
<protein>
    <submittedName>
        <fullName evidence="2">Uncharacterized protein</fullName>
    </submittedName>
</protein>
<dbReference type="InParanoid" id="A0A1Y1YVC9"/>
<proteinExistence type="predicted"/>
<dbReference type="AlphaFoldDB" id="A0A1Y1YVC9"/>
<comment type="caution">
    <text evidence="2">The sequence shown here is derived from an EMBL/GenBank/DDBJ whole genome shotgun (WGS) entry which is preliminary data.</text>
</comment>
<reference evidence="2 3" key="1">
    <citation type="submission" date="2016-07" db="EMBL/GenBank/DDBJ databases">
        <title>Pervasive Adenine N6-methylation of Active Genes in Fungi.</title>
        <authorList>
            <consortium name="DOE Joint Genome Institute"/>
            <person name="Mondo S.J."/>
            <person name="Dannebaum R.O."/>
            <person name="Kuo R.C."/>
            <person name="Labutti K."/>
            <person name="Haridas S."/>
            <person name="Kuo A."/>
            <person name="Salamov A."/>
            <person name="Ahrendt S.R."/>
            <person name="Lipzen A."/>
            <person name="Sullivan W."/>
            <person name="Andreopoulos W.B."/>
            <person name="Clum A."/>
            <person name="Lindquist E."/>
            <person name="Daum C."/>
            <person name="Ramamoorthy G.K."/>
            <person name="Gryganskyi A."/>
            <person name="Culley D."/>
            <person name="Magnuson J.K."/>
            <person name="James T.Y."/>
            <person name="O'Malley M.A."/>
            <person name="Stajich J.E."/>
            <person name="Spatafora J.W."/>
            <person name="Visel A."/>
            <person name="Grigoriev I.V."/>
        </authorList>
    </citation>
    <scope>NUCLEOTIDE SEQUENCE [LARGE SCALE GENOMIC DNA]</scope>
    <source>
        <strain evidence="2 3">CBS 931.73</strain>
    </source>
</reference>
<gene>
    <name evidence="2" type="ORF">K493DRAFT_387792</name>
</gene>
<organism evidence="2 3">
    <name type="scientific">Basidiobolus meristosporus CBS 931.73</name>
    <dbReference type="NCBI Taxonomy" id="1314790"/>
    <lineage>
        <taxon>Eukaryota</taxon>
        <taxon>Fungi</taxon>
        <taxon>Fungi incertae sedis</taxon>
        <taxon>Zoopagomycota</taxon>
        <taxon>Entomophthoromycotina</taxon>
        <taxon>Basidiobolomycetes</taxon>
        <taxon>Basidiobolales</taxon>
        <taxon>Basidiobolaceae</taxon>
        <taxon>Basidiobolus</taxon>
    </lineage>
</organism>
<accession>A0A1Y1YVC9</accession>
<evidence type="ECO:0000313" key="3">
    <source>
        <dbReference type="Proteomes" id="UP000193498"/>
    </source>
</evidence>
<name>A0A1Y1YVC9_9FUNG</name>
<dbReference type="EMBL" id="MCFE01000063">
    <property type="protein sequence ID" value="ORY01926.1"/>
    <property type="molecule type" value="Genomic_DNA"/>
</dbReference>
<keyword evidence="3" id="KW-1185">Reference proteome</keyword>
<evidence type="ECO:0000313" key="2">
    <source>
        <dbReference type="EMBL" id="ORY01926.1"/>
    </source>
</evidence>
<evidence type="ECO:0000256" key="1">
    <source>
        <dbReference type="SAM" id="MobiDB-lite"/>
    </source>
</evidence>
<feature type="region of interest" description="Disordered" evidence="1">
    <location>
        <begin position="21"/>
        <end position="42"/>
    </location>
</feature>